<dbReference type="STRING" id="168384.SAMN05660368_00168"/>
<organism evidence="1 2">
    <name type="scientific">Marvinbryantia formatexigens DSM 14469</name>
    <dbReference type="NCBI Taxonomy" id="478749"/>
    <lineage>
        <taxon>Bacteria</taxon>
        <taxon>Bacillati</taxon>
        <taxon>Bacillota</taxon>
        <taxon>Clostridia</taxon>
        <taxon>Lachnospirales</taxon>
        <taxon>Lachnospiraceae</taxon>
        <taxon>Marvinbryantia</taxon>
    </lineage>
</organism>
<keyword evidence="2" id="KW-1185">Reference proteome</keyword>
<reference evidence="1" key="1">
    <citation type="submission" date="2009-07" db="EMBL/GenBank/DDBJ databases">
        <authorList>
            <person name="Weinstock G."/>
            <person name="Sodergren E."/>
            <person name="Clifton S."/>
            <person name="Fulton L."/>
            <person name="Fulton B."/>
            <person name="Courtney L."/>
            <person name="Fronick C."/>
            <person name="Harrison M."/>
            <person name="Strong C."/>
            <person name="Farmer C."/>
            <person name="Delahaunty K."/>
            <person name="Markovic C."/>
            <person name="Hall O."/>
            <person name="Minx P."/>
            <person name="Tomlinson C."/>
            <person name="Mitreva M."/>
            <person name="Nelson J."/>
            <person name="Hou S."/>
            <person name="Wollam A."/>
            <person name="Pepin K.H."/>
            <person name="Johnson M."/>
            <person name="Bhonagiri V."/>
            <person name="Nash W.E."/>
            <person name="Warren W."/>
            <person name="Chinwalla A."/>
            <person name="Mardis E.R."/>
            <person name="Wilson R.K."/>
        </authorList>
    </citation>
    <scope>NUCLEOTIDE SEQUENCE [LARGE SCALE GENOMIC DNA]</scope>
    <source>
        <strain evidence="1">DSM 14469</strain>
    </source>
</reference>
<sequence>MKKLASAMGIPEDLSEKAALLELTGQNALRVENYLGIIEYSDSRLLLQCKNCRLEICGQHLFIESYAREELQLRGRIEQIHYF</sequence>
<comment type="caution">
    <text evidence="1">The sequence shown here is derived from an EMBL/GenBank/DDBJ whole genome shotgun (WGS) entry which is preliminary data.</text>
</comment>
<proteinExistence type="predicted"/>
<dbReference type="AlphaFoldDB" id="C6LCD7"/>
<protein>
    <submittedName>
        <fullName evidence="1">Sporulation protein YqfC</fullName>
    </submittedName>
</protein>
<evidence type="ECO:0000313" key="2">
    <source>
        <dbReference type="Proteomes" id="UP000005561"/>
    </source>
</evidence>
<dbReference type="Proteomes" id="UP000005561">
    <property type="component" value="Unassembled WGS sequence"/>
</dbReference>
<dbReference type="InterPro" id="IPR022476">
    <property type="entry name" value="Spore_YabP/YqfC"/>
</dbReference>
<gene>
    <name evidence="1" type="ORF">BRYFOR_06284</name>
</gene>
<dbReference type="RefSeq" id="WP_006861079.1">
    <property type="nucleotide sequence ID" value="NZ_ACCL02000005.1"/>
</dbReference>
<dbReference type="eggNOG" id="ENOG5033XWD">
    <property type="taxonomic scope" value="Bacteria"/>
</dbReference>
<accession>C6LCD7</accession>
<dbReference type="Pfam" id="PF07873">
    <property type="entry name" value="YabP"/>
    <property type="match status" value="1"/>
</dbReference>
<dbReference type="OrthoDB" id="2989236at2"/>
<dbReference type="EMBL" id="ACCL02000005">
    <property type="protein sequence ID" value="EET61601.1"/>
    <property type="molecule type" value="Genomic_DNA"/>
</dbReference>
<evidence type="ECO:0000313" key="1">
    <source>
        <dbReference type="EMBL" id="EET61601.1"/>
    </source>
</evidence>
<name>C6LCD7_9FIRM</name>